<feature type="domain" description="HTH OST-type" evidence="1">
    <location>
        <begin position="180"/>
        <end position="258"/>
    </location>
</feature>
<evidence type="ECO:0000259" key="1">
    <source>
        <dbReference type="PROSITE" id="PS51644"/>
    </source>
</evidence>
<dbReference type="InterPro" id="IPR021139">
    <property type="entry name" value="NYN"/>
</dbReference>
<name>A0A0W0YZT2_9GAMM</name>
<dbReference type="Gene3D" id="3.30.420.610">
    <property type="entry name" value="LOTUS domain-like"/>
    <property type="match status" value="1"/>
</dbReference>
<dbReference type="InterPro" id="IPR025605">
    <property type="entry name" value="OST-HTH/LOTUS_dom"/>
</dbReference>
<dbReference type="PANTHER" id="PTHR35811">
    <property type="entry name" value="SLR1870 PROTEIN"/>
    <property type="match status" value="1"/>
</dbReference>
<reference evidence="2 3" key="1">
    <citation type="submission" date="2015-11" db="EMBL/GenBank/DDBJ databases">
        <title>Genomic analysis of 38 Legionella species identifies large and diverse effector repertoires.</title>
        <authorList>
            <person name="Burstein D."/>
            <person name="Amaro F."/>
            <person name="Zusman T."/>
            <person name="Lifshitz Z."/>
            <person name="Cohen O."/>
            <person name="Gilbert J.A."/>
            <person name="Pupko T."/>
            <person name="Shuman H.A."/>
            <person name="Segal G."/>
        </authorList>
    </citation>
    <scope>NUCLEOTIDE SEQUENCE [LARGE SCALE GENOMIC DNA]</scope>
    <source>
        <strain evidence="2 3">ATCC 49655</strain>
    </source>
</reference>
<organism evidence="2 3">
    <name type="scientific">Legionella shakespearei DSM 23087</name>
    <dbReference type="NCBI Taxonomy" id="1122169"/>
    <lineage>
        <taxon>Bacteria</taxon>
        <taxon>Pseudomonadati</taxon>
        <taxon>Pseudomonadota</taxon>
        <taxon>Gammaproteobacteria</taxon>
        <taxon>Legionellales</taxon>
        <taxon>Legionellaceae</taxon>
        <taxon>Legionella</taxon>
    </lineage>
</organism>
<dbReference type="AlphaFoldDB" id="A0A0W0YZT2"/>
<dbReference type="Gene3D" id="3.40.50.1010">
    <property type="entry name" value="5'-nuclease"/>
    <property type="match status" value="1"/>
</dbReference>
<dbReference type="PANTHER" id="PTHR35811:SF1">
    <property type="entry name" value="HTH OST-TYPE DOMAIN-CONTAINING PROTEIN"/>
    <property type="match status" value="1"/>
</dbReference>
<dbReference type="Pfam" id="PF01936">
    <property type="entry name" value="NYN"/>
    <property type="match status" value="1"/>
</dbReference>
<dbReference type="EMBL" id="LNYW01000033">
    <property type="protein sequence ID" value="KTD62370.1"/>
    <property type="molecule type" value="Genomic_DNA"/>
</dbReference>
<dbReference type="eggNOG" id="COG1432">
    <property type="taxonomic scope" value="Bacteria"/>
</dbReference>
<dbReference type="PATRIC" id="fig|1122169.6.peg.1234"/>
<accession>A0A0W0YZT2</accession>
<dbReference type="Pfam" id="PF12872">
    <property type="entry name" value="OST-HTH"/>
    <property type="match status" value="1"/>
</dbReference>
<protein>
    <submittedName>
        <fullName evidence="2">NYN domain protein</fullName>
    </submittedName>
</protein>
<dbReference type="Proteomes" id="UP000054600">
    <property type="component" value="Unassembled WGS sequence"/>
</dbReference>
<dbReference type="PROSITE" id="PS51644">
    <property type="entry name" value="HTH_OST"/>
    <property type="match status" value="1"/>
</dbReference>
<keyword evidence="3" id="KW-1185">Reference proteome</keyword>
<proteinExistence type="predicted"/>
<sequence length="259" mass="29282">MNNKIISDENMIKLAVLIDADNAHASGVEYLLTEIATYGEAIVKRIYGDFASSQSTQWKKVLNKHAIKPVQQFAYTTGKNATDSALIIDAMDLLYTHRFHGFCIVSSDSDFTCLANRIREEGLQVYGFGERKTPVSFRNACNKFIFTEILFPDHSKKTIPSDNSAKLKPSSNECKSPDSSSIFPKDFLIEALNNSYDDSGWVYIGAFGNYLTKVRPEFDSRLYGFKKLSDLIRGMPDLFETEERIHPRSKTSVLFLRAK</sequence>
<dbReference type="CDD" id="cd10146">
    <property type="entry name" value="LabA_like_C"/>
    <property type="match status" value="1"/>
</dbReference>
<dbReference type="OrthoDB" id="9783963at2"/>
<dbReference type="RefSeq" id="WP_018577982.1">
    <property type="nucleotide sequence ID" value="NZ_KB892415.1"/>
</dbReference>
<evidence type="ECO:0000313" key="2">
    <source>
        <dbReference type="EMBL" id="KTD62370.1"/>
    </source>
</evidence>
<comment type="caution">
    <text evidence="2">The sequence shown here is derived from an EMBL/GenBank/DDBJ whole genome shotgun (WGS) entry which is preliminary data.</text>
</comment>
<dbReference type="CDD" id="cd11297">
    <property type="entry name" value="PIN_LabA-like_N_1"/>
    <property type="match status" value="1"/>
</dbReference>
<dbReference type="InterPro" id="IPR041966">
    <property type="entry name" value="LOTUS-like"/>
</dbReference>
<dbReference type="GO" id="GO:0004540">
    <property type="term" value="F:RNA nuclease activity"/>
    <property type="evidence" value="ECO:0007669"/>
    <property type="project" value="InterPro"/>
</dbReference>
<gene>
    <name evidence="2" type="ORF">Lsha_1070</name>
</gene>
<evidence type="ECO:0000313" key="3">
    <source>
        <dbReference type="Proteomes" id="UP000054600"/>
    </source>
</evidence>
<dbReference type="STRING" id="1122169.Lsha_1070"/>